<keyword evidence="7 8" id="KW-0464">Manganese</keyword>
<keyword evidence="4 8" id="KW-1133">Transmembrane helix</keyword>
<dbReference type="InterPro" id="IPR022929">
    <property type="entry name" value="Put_MntP"/>
</dbReference>
<evidence type="ECO:0000313" key="9">
    <source>
        <dbReference type="EMBL" id="KLD99404.1"/>
    </source>
</evidence>
<evidence type="ECO:0000256" key="4">
    <source>
        <dbReference type="ARBA" id="ARBA00022989"/>
    </source>
</evidence>
<evidence type="ECO:0000256" key="3">
    <source>
        <dbReference type="ARBA" id="ARBA00022692"/>
    </source>
</evidence>
<comment type="caution">
    <text evidence="9">The sequence shown here is derived from an EMBL/GenBank/DDBJ whole genome shotgun (WGS) entry which is preliminary data.</text>
</comment>
<name>A0A0G9K0Q5_9BACT</name>
<comment type="similarity">
    <text evidence="8">Belongs to the MntP (TC 9.B.29) family.</text>
</comment>
<keyword evidence="5 8" id="KW-0406">Ion transport</keyword>
<keyword evidence="2 8" id="KW-1003">Cell membrane</keyword>
<organism evidence="9 10">
    <name type="scientific">Aliarcobacter butzleri L348</name>
    <dbReference type="NCBI Taxonomy" id="1447256"/>
    <lineage>
        <taxon>Bacteria</taxon>
        <taxon>Pseudomonadati</taxon>
        <taxon>Campylobacterota</taxon>
        <taxon>Epsilonproteobacteria</taxon>
        <taxon>Campylobacterales</taxon>
        <taxon>Arcobacteraceae</taxon>
        <taxon>Aliarcobacter</taxon>
    </lineage>
</organism>
<feature type="transmembrane region" description="Helical" evidence="8">
    <location>
        <begin position="128"/>
        <end position="149"/>
    </location>
</feature>
<keyword evidence="1 8" id="KW-0813">Transport</keyword>
<feature type="transmembrane region" description="Helical" evidence="8">
    <location>
        <begin position="33"/>
        <end position="57"/>
    </location>
</feature>
<evidence type="ECO:0000256" key="5">
    <source>
        <dbReference type="ARBA" id="ARBA00023065"/>
    </source>
</evidence>
<dbReference type="HAMAP" id="MF_01521">
    <property type="entry name" value="MntP_pump"/>
    <property type="match status" value="1"/>
</dbReference>
<dbReference type="GO" id="GO:0005384">
    <property type="term" value="F:manganese ion transmembrane transporter activity"/>
    <property type="evidence" value="ECO:0007669"/>
    <property type="project" value="UniProtKB-UniRule"/>
</dbReference>
<feature type="transmembrane region" description="Helical" evidence="8">
    <location>
        <begin position="102"/>
        <end position="121"/>
    </location>
</feature>
<evidence type="ECO:0000313" key="10">
    <source>
        <dbReference type="Proteomes" id="UP000035514"/>
    </source>
</evidence>
<evidence type="ECO:0000256" key="8">
    <source>
        <dbReference type="HAMAP-Rule" id="MF_01521"/>
    </source>
</evidence>
<dbReference type="GO" id="GO:0005886">
    <property type="term" value="C:plasma membrane"/>
    <property type="evidence" value="ECO:0007669"/>
    <property type="project" value="UniProtKB-SubCell"/>
</dbReference>
<evidence type="ECO:0000256" key="1">
    <source>
        <dbReference type="ARBA" id="ARBA00022448"/>
    </source>
</evidence>
<feature type="transmembrane region" description="Helical" evidence="8">
    <location>
        <begin position="161"/>
        <end position="178"/>
    </location>
</feature>
<comment type="function">
    <text evidence="8">Probably functions as a manganese efflux pump.</text>
</comment>
<comment type="subcellular location">
    <subcellularLocation>
        <location evidence="8">Cell membrane</location>
        <topology evidence="8">Multi-pass membrane protein</topology>
    </subcellularLocation>
</comment>
<accession>A0A0G9K0Q5</accession>
<dbReference type="AlphaFoldDB" id="A0A0G9K0Q5"/>
<evidence type="ECO:0000256" key="7">
    <source>
        <dbReference type="ARBA" id="ARBA00023211"/>
    </source>
</evidence>
<evidence type="ECO:0000256" key="6">
    <source>
        <dbReference type="ARBA" id="ARBA00023136"/>
    </source>
</evidence>
<sequence length="179" mass="19447">MLEVLILAFALSMDAFAVSIGLGIKNKTCLKTLALKAGLFFGIFQALMPFLGFLGGIGLREYIQGYDKIVAFILLLAIGGKMIYEAFNENLEEEISQITNKILLTLAIATSLDAMAAGYSLHLFNLNIYLSLFVIGFTTFIISYIGVFVGSRGGEKYESKAEILGGVVLILIGLKILLF</sequence>
<feature type="transmembrane region" description="Helical" evidence="8">
    <location>
        <begin position="69"/>
        <end position="87"/>
    </location>
</feature>
<proteinExistence type="inferred from homology"/>
<evidence type="ECO:0000256" key="2">
    <source>
        <dbReference type="ARBA" id="ARBA00022475"/>
    </source>
</evidence>
<dbReference type="PANTHER" id="PTHR35529:SF1">
    <property type="entry name" value="MANGANESE EFFLUX PUMP MNTP-RELATED"/>
    <property type="match status" value="1"/>
</dbReference>
<protein>
    <recommendedName>
        <fullName evidence="8">Putative manganese efflux pump MntP</fullName>
    </recommendedName>
</protein>
<dbReference type="InterPro" id="IPR003810">
    <property type="entry name" value="Mntp/YtaF"/>
</dbReference>
<keyword evidence="3 8" id="KW-0812">Transmembrane</keyword>
<dbReference type="RefSeq" id="WP_046996764.1">
    <property type="nucleotide sequence ID" value="NZ_JAIQ01000099.1"/>
</dbReference>
<dbReference type="PANTHER" id="PTHR35529">
    <property type="entry name" value="MANGANESE EFFLUX PUMP MNTP-RELATED"/>
    <property type="match status" value="1"/>
</dbReference>
<dbReference type="Proteomes" id="UP000035514">
    <property type="component" value="Unassembled WGS sequence"/>
</dbReference>
<dbReference type="EMBL" id="JAIQ01000099">
    <property type="protein sequence ID" value="KLD99404.1"/>
    <property type="molecule type" value="Genomic_DNA"/>
</dbReference>
<reference evidence="9 10" key="1">
    <citation type="submission" date="2014-01" db="EMBL/GenBank/DDBJ databases">
        <title>Development of a Comparative Genomic Fingerprinting Assay for High Resolution Genotyping of Arcobacter butzleri.</title>
        <authorList>
            <person name="Webb A.L."/>
            <person name="Inglis G.D."/>
            <person name="Kruczkiewicz P."/>
            <person name="Selinger L.B."/>
            <person name="Taboada E.N."/>
        </authorList>
    </citation>
    <scope>NUCLEOTIDE SEQUENCE [LARGE SCALE GENOMIC DNA]</scope>
    <source>
        <strain evidence="9 10">L348</strain>
    </source>
</reference>
<dbReference type="PATRIC" id="fig|1447256.3.peg.1326"/>
<dbReference type="Pfam" id="PF02659">
    <property type="entry name" value="Mntp"/>
    <property type="match status" value="1"/>
</dbReference>
<gene>
    <name evidence="8" type="primary">mntP</name>
    <name evidence="9" type="ORF">AA20_06795</name>
</gene>
<keyword evidence="6 8" id="KW-0472">Membrane</keyword>